<proteinExistence type="predicted"/>
<dbReference type="InParanoid" id="A0A1W0W2I0"/>
<feature type="chain" id="PRO_5012303226" evidence="2">
    <location>
        <begin position="28"/>
        <end position="127"/>
    </location>
</feature>
<dbReference type="Gramene" id="OQU88582">
    <property type="protein sequence ID" value="OQU88582"/>
    <property type="gene ID" value="SORBI_3002G057550"/>
</dbReference>
<dbReference type="EMBL" id="CM000761">
    <property type="protein sequence ID" value="OQU88582.1"/>
    <property type="molecule type" value="Genomic_DNA"/>
</dbReference>
<keyword evidence="4" id="KW-1185">Reference proteome</keyword>
<feature type="signal peptide" evidence="2">
    <location>
        <begin position="1"/>
        <end position="27"/>
    </location>
</feature>
<evidence type="ECO:0000256" key="2">
    <source>
        <dbReference type="SAM" id="SignalP"/>
    </source>
</evidence>
<reference evidence="3 4" key="1">
    <citation type="journal article" date="2009" name="Nature">
        <title>The Sorghum bicolor genome and the diversification of grasses.</title>
        <authorList>
            <person name="Paterson A.H."/>
            <person name="Bowers J.E."/>
            <person name="Bruggmann R."/>
            <person name="Dubchak I."/>
            <person name="Grimwood J."/>
            <person name="Gundlach H."/>
            <person name="Haberer G."/>
            <person name="Hellsten U."/>
            <person name="Mitros T."/>
            <person name="Poliakov A."/>
            <person name="Schmutz J."/>
            <person name="Spannagl M."/>
            <person name="Tang H."/>
            <person name="Wang X."/>
            <person name="Wicker T."/>
            <person name="Bharti A.K."/>
            <person name="Chapman J."/>
            <person name="Feltus F.A."/>
            <person name="Gowik U."/>
            <person name="Grigoriev I.V."/>
            <person name="Lyons E."/>
            <person name="Maher C.A."/>
            <person name="Martis M."/>
            <person name="Narechania A."/>
            <person name="Otillar R.P."/>
            <person name="Penning B.W."/>
            <person name="Salamov A.A."/>
            <person name="Wang Y."/>
            <person name="Zhang L."/>
            <person name="Carpita N.C."/>
            <person name="Freeling M."/>
            <person name="Gingle A.R."/>
            <person name="Hash C.T."/>
            <person name="Keller B."/>
            <person name="Klein P."/>
            <person name="Kresovich S."/>
            <person name="McCann M.C."/>
            <person name="Ming R."/>
            <person name="Peterson D.G."/>
            <person name="Mehboob-ur-Rahman"/>
            <person name="Ware D."/>
            <person name="Westhoff P."/>
            <person name="Mayer K.F."/>
            <person name="Messing J."/>
            <person name="Rokhsar D.S."/>
        </authorList>
    </citation>
    <scope>NUCLEOTIDE SEQUENCE [LARGE SCALE GENOMIC DNA]</scope>
    <source>
        <strain evidence="4">cv. BTx623</strain>
    </source>
</reference>
<protein>
    <submittedName>
        <fullName evidence="3">Uncharacterized protein</fullName>
    </submittedName>
</protein>
<dbReference type="AlphaFoldDB" id="A0A1W0W2I0"/>
<sequence length="127" mass="13712">MPGGSTSRLLMPAGPVLLLAVTLPGMGDLMDNASSSFSFFSVRTICGHPTEDQTDTLKNSQQNEEEEAHRSRIESSQGQSFQRTECSKFTHECAVTRFLPNTSTPTAHQQPNRLTPTFAPSALVAGS</sequence>
<dbReference type="Proteomes" id="UP000000768">
    <property type="component" value="Chromosome 2"/>
</dbReference>
<feature type="compositionally biased region" description="Polar residues" evidence="1">
    <location>
        <begin position="101"/>
        <end position="115"/>
    </location>
</feature>
<organism evidence="3 4">
    <name type="scientific">Sorghum bicolor</name>
    <name type="common">Sorghum</name>
    <name type="synonym">Sorghum vulgare</name>
    <dbReference type="NCBI Taxonomy" id="4558"/>
    <lineage>
        <taxon>Eukaryota</taxon>
        <taxon>Viridiplantae</taxon>
        <taxon>Streptophyta</taxon>
        <taxon>Embryophyta</taxon>
        <taxon>Tracheophyta</taxon>
        <taxon>Spermatophyta</taxon>
        <taxon>Magnoliopsida</taxon>
        <taxon>Liliopsida</taxon>
        <taxon>Poales</taxon>
        <taxon>Poaceae</taxon>
        <taxon>PACMAD clade</taxon>
        <taxon>Panicoideae</taxon>
        <taxon>Andropogonodae</taxon>
        <taxon>Andropogoneae</taxon>
        <taxon>Sorghinae</taxon>
        <taxon>Sorghum</taxon>
    </lineage>
</organism>
<feature type="region of interest" description="Disordered" evidence="1">
    <location>
        <begin position="50"/>
        <end position="83"/>
    </location>
</feature>
<gene>
    <name evidence="3" type="ORF">SORBI_3002G057550</name>
</gene>
<evidence type="ECO:0000313" key="3">
    <source>
        <dbReference type="EMBL" id="OQU88582.1"/>
    </source>
</evidence>
<accession>A0A1W0W2I0</accession>
<name>A0A1W0W2I0_SORBI</name>
<evidence type="ECO:0000313" key="4">
    <source>
        <dbReference type="Proteomes" id="UP000000768"/>
    </source>
</evidence>
<feature type="region of interest" description="Disordered" evidence="1">
    <location>
        <begin position="101"/>
        <end position="127"/>
    </location>
</feature>
<evidence type="ECO:0000256" key="1">
    <source>
        <dbReference type="SAM" id="MobiDB-lite"/>
    </source>
</evidence>
<reference evidence="4" key="2">
    <citation type="journal article" date="2018" name="Plant J.">
        <title>The Sorghum bicolor reference genome: improved assembly, gene annotations, a transcriptome atlas, and signatures of genome organization.</title>
        <authorList>
            <person name="McCormick R.F."/>
            <person name="Truong S.K."/>
            <person name="Sreedasyam A."/>
            <person name="Jenkins J."/>
            <person name="Shu S."/>
            <person name="Sims D."/>
            <person name="Kennedy M."/>
            <person name="Amirebrahimi M."/>
            <person name="Weers B.D."/>
            <person name="McKinley B."/>
            <person name="Mattison A."/>
            <person name="Morishige D.T."/>
            <person name="Grimwood J."/>
            <person name="Schmutz J."/>
            <person name="Mullet J.E."/>
        </authorList>
    </citation>
    <scope>NUCLEOTIDE SEQUENCE [LARGE SCALE GENOMIC DNA]</scope>
    <source>
        <strain evidence="4">cv. BTx623</strain>
    </source>
</reference>
<feature type="compositionally biased region" description="Polar residues" evidence="1">
    <location>
        <begin position="74"/>
        <end position="83"/>
    </location>
</feature>
<keyword evidence="2" id="KW-0732">Signal</keyword>